<protein>
    <recommendedName>
        <fullName evidence="6">PhoH-like protein</fullName>
    </recommendedName>
</protein>
<name>A0AAE3EJM0_9SPIR</name>
<dbReference type="Gene3D" id="3.40.50.300">
    <property type="entry name" value="P-loop containing nucleotide triphosphate hydrolases"/>
    <property type="match status" value="1"/>
</dbReference>
<evidence type="ECO:0000313" key="8">
    <source>
        <dbReference type="EMBL" id="MCD1654709.1"/>
    </source>
</evidence>
<evidence type="ECO:0000256" key="2">
    <source>
        <dbReference type="ARBA" id="ARBA00010393"/>
    </source>
</evidence>
<dbReference type="InterPro" id="IPR003714">
    <property type="entry name" value="PhoH"/>
</dbReference>
<keyword evidence="4" id="KW-0547">Nucleotide-binding</keyword>
<feature type="domain" description="PhoH-like protein" evidence="7">
    <location>
        <begin position="104"/>
        <end position="307"/>
    </location>
</feature>
<evidence type="ECO:0000256" key="4">
    <source>
        <dbReference type="ARBA" id="ARBA00022741"/>
    </source>
</evidence>
<evidence type="ECO:0000256" key="3">
    <source>
        <dbReference type="ARBA" id="ARBA00022490"/>
    </source>
</evidence>
<keyword evidence="3" id="KW-0963">Cytoplasm</keyword>
<dbReference type="SUPFAM" id="SSF52540">
    <property type="entry name" value="P-loop containing nucleoside triphosphate hydrolases"/>
    <property type="match status" value="1"/>
</dbReference>
<evidence type="ECO:0000256" key="6">
    <source>
        <dbReference type="ARBA" id="ARBA00039970"/>
    </source>
</evidence>
<sequence>MDTGYTIVVGDQERLFSLCGVNDGNLRAIEDYLGAPVVSRGNELSVASSDESVCRKFQIIVERLISSYTETPCPDMIAALVSSLEHETPSEEAYIQIPHGIKRVYPKTVKQAELIQRLQRNEIVFAVGPAGTGKTFIAVAEALRLVLSRQARKMVLTRPVVEAGESLGFLPGDLEQKLSPYLRPLYDSMETLLPPEILRKMEDSRMIEMAPLAYMRGRTLDHCVVILDEAQNATPEQMKMFLTRLGEGSRAIITGDPSQTDLPGRMSGGLSHALDLLRNIPEIGIVQMENRDVIRHPLVKKIIQAYEQEKK</sequence>
<comment type="similarity">
    <text evidence="2">Belongs to the PhoH family.</text>
</comment>
<dbReference type="GO" id="GO:0005524">
    <property type="term" value="F:ATP binding"/>
    <property type="evidence" value="ECO:0007669"/>
    <property type="project" value="UniProtKB-KW"/>
</dbReference>
<comment type="caution">
    <text evidence="8">The sequence shown here is derived from an EMBL/GenBank/DDBJ whole genome shotgun (WGS) entry which is preliminary data.</text>
</comment>
<dbReference type="PANTHER" id="PTHR30473">
    <property type="entry name" value="PROTEIN PHOH"/>
    <property type="match status" value="1"/>
</dbReference>
<reference evidence="8" key="1">
    <citation type="submission" date="2021-08" db="EMBL/GenBank/DDBJ databases">
        <title>Comparative analyses of Brucepasteria parasyntrophica and Teretinema zuelzerae.</title>
        <authorList>
            <person name="Song Y."/>
            <person name="Brune A."/>
        </authorList>
    </citation>
    <scope>NUCLEOTIDE SEQUENCE</scope>
    <source>
        <strain evidence="8">DSM 1903</strain>
    </source>
</reference>
<proteinExistence type="inferred from homology"/>
<evidence type="ECO:0000256" key="1">
    <source>
        <dbReference type="ARBA" id="ARBA00004496"/>
    </source>
</evidence>
<dbReference type="InterPro" id="IPR051451">
    <property type="entry name" value="PhoH2-like"/>
</dbReference>
<dbReference type="AlphaFoldDB" id="A0AAE3EJM0"/>
<evidence type="ECO:0000313" key="9">
    <source>
        <dbReference type="Proteomes" id="UP001198163"/>
    </source>
</evidence>
<keyword evidence="9" id="KW-1185">Reference proteome</keyword>
<dbReference type="Proteomes" id="UP001198163">
    <property type="component" value="Unassembled WGS sequence"/>
</dbReference>
<evidence type="ECO:0000256" key="5">
    <source>
        <dbReference type="ARBA" id="ARBA00022840"/>
    </source>
</evidence>
<dbReference type="GO" id="GO:0005829">
    <property type="term" value="C:cytosol"/>
    <property type="evidence" value="ECO:0007669"/>
    <property type="project" value="TreeGrafter"/>
</dbReference>
<evidence type="ECO:0000259" key="7">
    <source>
        <dbReference type="Pfam" id="PF02562"/>
    </source>
</evidence>
<dbReference type="FunFam" id="3.40.50.300:FF:000013">
    <property type="entry name" value="PhoH family ATPase"/>
    <property type="match status" value="1"/>
</dbReference>
<gene>
    <name evidence="8" type="ORF">K7J14_08320</name>
</gene>
<accession>A0AAE3EJM0</accession>
<organism evidence="8 9">
    <name type="scientific">Teretinema zuelzerae</name>
    <dbReference type="NCBI Taxonomy" id="156"/>
    <lineage>
        <taxon>Bacteria</taxon>
        <taxon>Pseudomonadati</taxon>
        <taxon>Spirochaetota</taxon>
        <taxon>Spirochaetia</taxon>
        <taxon>Spirochaetales</taxon>
        <taxon>Treponemataceae</taxon>
        <taxon>Teretinema</taxon>
    </lineage>
</organism>
<dbReference type="RefSeq" id="WP_230755201.1">
    <property type="nucleotide sequence ID" value="NZ_JAINWA010000003.1"/>
</dbReference>
<dbReference type="EMBL" id="JAINWA010000003">
    <property type="protein sequence ID" value="MCD1654709.1"/>
    <property type="molecule type" value="Genomic_DNA"/>
</dbReference>
<comment type="subcellular location">
    <subcellularLocation>
        <location evidence="1">Cytoplasm</location>
    </subcellularLocation>
</comment>
<keyword evidence="5" id="KW-0067">ATP-binding</keyword>
<dbReference type="PANTHER" id="PTHR30473:SF1">
    <property type="entry name" value="PHOH-LIKE PROTEIN"/>
    <property type="match status" value="1"/>
</dbReference>
<dbReference type="InterPro" id="IPR027417">
    <property type="entry name" value="P-loop_NTPase"/>
</dbReference>
<dbReference type="Pfam" id="PF02562">
    <property type="entry name" value="PhoH"/>
    <property type="match status" value="1"/>
</dbReference>